<dbReference type="EMBL" id="SMMG02000005">
    <property type="protein sequence ID" value="KAA3473343.1"/>
    <property type="molecule type" value="Genomic_DNA"/>
</dbReference>
<keyword evidence="2" id="KW-1185">Reference proteome</keyword>
<evidence type="ECO:0000313" key="1">
    <source>
        <dbReference type="EMBL" id="KAA3473343.1"/>
    </source>
</evidence>
<proteinExistence type="predicted"/>
<comment type="caution">
    <text evidence="1">The sequence shown here is derived from an EMBL/GenBank/DDBJ whole genome shotgun (WGS) entry which is preliminary data.</text>
</comment>
<protein>
    <submittedName>
        <fullName evidence="1">Integrase, catalytic core</fullName>
    </submittedName>
</protein>
<reference evidence="2" key="1">
    <citation type="journal article" date="2019" name="Plant Biotechnol. J.">
        <title>Genome sequencing of the Australian wild diploid species Gossypium australe highlights disease resistance and delayed gland morphogenesis.</title>
        <authorList>
            <person name="Cai Y."/>
            <person name="Cai X."/>
            <person name="Wang Q."/>
            <person name="Wang P."/>
            <person name="Zhang Y."/>
            <person name="Cai C."/>
            <person name="Xu Y."/>
            <person name="Wang K."/>
            <person name="Zhou Z."/>
            <person name="Wang C."/>
            <person name="Geng S."/>
            <person name="Li B."/>
            <person name="Dong Q."/>
            <person name="Hou Y."/>
            <person name="Wang H."/>
            <person name="Ai P."/>
            <person name="Liu Z."/>
            <person name="Yi F."/>
            <person name="Sun M."/>
            <person name="An G."/>
            <person name="Cheng J."/>
            <person name="Zhang Y."/>
            <person name="Shi Q."/>
            <person name="Xie Y."/>
            <person name="Shi X."/>
            <person name="Chang Y."/>
            <person name="Huang F."/>
            <person name="Chen Y."/>
            <person name="Hong S."/>
            <person name="Mi L."/>
            <person name="Sun Q."/>
            <person name="Zhang L."/>
            <person name="Zhou B."/>
            <person name="Peng R."/>
            <person name="Zhang X."/>
            <person name="Liu F."/>
        </authorList>
    </citation>
    <scope>NUCLEOTIDE SEQUENCE [LARGE SCALE GENOMIC DNA]</scope>
    <source>
        <strain evidence="2">cv. PA1801</strain>
    </source>
</reference>
<name>A0A5B6VW74_9ROSI</name>
<evidence type="ECO:0000313" key="2">
    <source>
        <dbReference type="Proteomes" id="UP000325315"/>
    </source>
</evidence>
<gene>
    <name evidence="1" type="ORF">EPI10_023728</name>
</gene>
<accession>A0A5B6VW74</accession>
<organism evidence="1 2">
    <name type="scientific">Gossypium australe</name>
    <dbReference type="NCBI Taxonomy" id="47621"/>
    <lineage>
        <taxon>Eukaryota</taxon>
        <taxon>Viridiplantae</taxon>
        <taxon>Streptophyta</taxon>
        <taxon>Embryophyta</taxon>
        <taxon>Tracheophyta</taxon>
        <taxon>Spermatophyta</taxon>
        <taxon>Magnoliopsida</taxon>
        <taxon>eudicotyledons</taxon>
        <taxon>Gunneridae</taxon>
        <taxon>Pentapetalae</taxon>
        <taxon>rosids</taxon>
        <taxon>malvids</taxon>
        <taxon>Malvales</taxon>
        <taxon>Malvaceae</taxon>
        <taxon>Malvoideae</taxon>
        <taxon>Gossypium</taxon>
    </lineage>
</organism>
<dbReference type="Proteomes" id="UP000325315">
    <property type="component" value="Unassembled WGS sequence"/>
</dbReference>
<dbReference type="OrthoDB" id="10068564at2759"/>
<sequence length="88" mass="10135">MTKLRAMFAKLSLYENGSLLAELQVKLILLYEIRLKQLSDLSIAPHVKLIEKGKTLDFKINSKRVLCSRDRDSPSYLKHIVALMLCFL</sequence>
<dbReference type="AlphaFoldDB" id="A0A5B6VW74"/>